<keyword evidence="3" id="KW-1185">Reference proteome</keyword>
<reference evidence="2 3" key="1">
    <citation type="submission" date="2018-11" db="EMBL/GenBank/DDBJ databases">
        <title>YIM 102482-1 draft genome.</title>
        <authorList>
            <person name="Li G."/>
            <person name="Jiang Y."/>
        </authorList>
    </citation>
    <scope>NUCLEOTIDE SEQUENCE [LARGE SCALE GENOMIC DNA]</scope>
    <source>
        <strain evidence="2 3">YIM 102482-1</strain>
    </source>
</reference>
<dbReference type="SUPFAM" id="SSF51338">
    <property type="entry name" value="Composite domain of metallo-dependent hydrolases"/>
    <property type="match status" value="1"/>
</dbReference>
<evidence type="ECO:0000259" key="1">
    <source>
        <dbReference type="Pfam" id="PF07969"/>
    </source>
</evidence>
<dbReference type="Gene3D" id="3.20.20.140">
    <property type="entry name" value="Metal-dependent hydrolases"/>
    <property type="match status" value="1"/>
</dbReference>
<comment type="caution">
    <text evidence="2">The sequence shown here is derived from an EMBL/GenBank/DDBJ whole genome shotgun (WGS) entry which is preliminary data.</text>
</comment>
<evidence type="ECO:0000313" key="3">
    <source>
        <dbReference type="Proteomes" id="UP000274391"/>
    </source>
</evidence>
<dbReference type="AlphaFoldDB" id="A0A3P3VYL5"/>
<dbReference type="SUPFAM" id="SSF51556">
    <property type="entry name" value="Metallo-dependent hydrolases"/>
    <property type="match status" value="1"/>
</dbReference>
<dbReference type="Gene3D" id="2.30.40.10">
    <property type="entry name" value="Urease, subunit C, domain 1"/>
    <property type="match status" value="1"/>
</dbReference>
<dbReference type="RefSeq" id="WP_124973724.1">
    <property type="nucleotide sequence ID" value="NZ_RQVS01000018.1"/>
</dbReference>
<feature type="domain" description="Amidohydrolase 3" evidence="1">
    <location>
        <begin position="56"/>
        <end position="535"/>
    </location>
</feature>
<dbReference type="InterPro" id="IPR011059">
    <property type="entry name" value="Metal-dep_hydrolase_composite"/>
</dbReference>
<dbReference type="Proteomes" id="UP000274391">
    <property type="component" value="Unassembled WGS sequence"/>
</dbReference>
<organism evidence="2 3">
    <name type="scientific">Gulosibacter macacae</name>
    <dbReference type="NCBI Taxonomy" id="2488791"/>
    <lineage>
        <taxon>Bacteria</taxon>
        <taxon>Bacillati</taxon>
        <taxon>Actinomycetota</taxon>
        <taxon>Actinomycetes</taxon>
        <taxon>Micrococcales</taxon>
        <taxon>Microbacteriaceae</taxon>
        <taxon>Gulosibacter</taxon>
    </lineage>
</organism>
<dbReference type="GO" id="GO:0016810">
    <property type="term" value="F:hydrolase activity, acting on carbon-nitrogen (but not peptide) bonds"/>
    <property type="evidence" value="ECO:0007669"/>
    <property type="project" value="InterPro"/>
</dbReference>
<protein>
    <submittedName>
        <fullName evidence="2">Amidohydrolase</fullName>
    </submittedName>
</protein>
<sequence>MGAVPTLVRAQSILHEGLQRATGMIVSAGKIAAIGDAEELAREWPAASLDDYGPATITPGLIDGHAHPVWGVALARGADFSACNTLAEFTAVLEEAEAQLSEGEWLIGYGLAPHVYAGAPVTNDPIHEHIGVDRPVYITLFDAHSALVSRATLVLAEIDSPESFSDGAAIVEREDATKADGVDRLSGHLLEFTAMERVFPHVPLPPVTEQADALAAVLEGMSRTGLTGVYVPDAQARDLVAVLTELEARGELPVRLRISPWCTPFMTPDEITQLAQELGQGGRRWQFEGVKLFIDGTIDGGTAWLEQPDTRGEGLRGFWHDPAQYARNLQQLNDLGVPTITHAIGDRGVRFVAETLAALPDRGLQHRIDHLEIVADEVVDLIGANEIAVCIQPSHCSLFVHPDGSDLWSIRLGEPRNQQGWRTRRFLESGVVEALGSDWPVAHYDPRQVIADAQLRHPHDRDTPPIQPEQALTAAEALLGYTELVPRSVGLPGGALAVGDDADYTVWAANPLDLTPQEVAQVPILATAIGGALVFTTEPELEGRS</sequence>
<name>A0A3P3VYL5_9MICO</name>
<proteinExistence type="predicted"/>
<dbReference type="OrthoDB" id="3238066at2"/>
<dbReference type="InterPro" id="IPR013108">
    <property type="entry name" value="Amidohydro_3"/>
</dbReference>
<gene>
    <name evidence="2" type="ORF">EG850_11800</name>
</gene>
<evidence type="ECO:0000313" key="2">
    <source>
        <dbReference type="EMBL" id="RRJ85773.1"/>
    </source>
</evidence>
<keyword evidence="2" id="KW-0378">Hydrolase</keyword>
<dbReference type="InterPro" id="IPR032466">
    <property type="entry name" value="Metal_Hydrolase"/>
</dbReference>
<dbReference type="Pfam" id="PF07969">
    <property type="entry name" value="Amidohydro_3"/>
    <property type="match status" value="1"/>
</dbReference>
<accession>A0A3P3VYL5</accession>
<dbReference type="PANTHER" id="PTHR22642:SF2">
    <property type="entry name" value="PROTEIN LONG AFTER FAR-RED 3"/>
    <property type="match status" value="1"/>
</dbReference>
<dbReference type="PANTHER" id="PTHR22642">
    <property type="entry name" value="IMIDAZOLONEPROPIONASE"/>
    <property type="match status" value="1"/>
</dbReference>
<dbReference type="Gene3D" id="3.10.310.70">
    <property type="match status" value="1"/>
</dbReference>
<dbReference type="EMBL" id="RQVS01000018">
    <property type="protein sequence ID" value="RRJ85773.1"/>
    <property type="molecule type" value="Genomic_DNA"/>
</dbReference>